<reference evidence="2" key="1">
    <citation type="submission" date="2014-12" db="EMBL/GenBank/DDBJ databases">
        <title>The complete mitogenome of Lepas anserifera.</title>
        <authorList>
            <person name="Lee Y.P."/>
            <person name="Gan H.M."/>
            <person name="Austin C."/>
        </authorList>
    </citation>
    <scope>NUCLEOTIDE SEQUENCE</scope>
</reference>
<evidence type="ECO:0000256" key="1">
    <source>
        <dbReference type="SAM" id="Phobius"/>
    </source>
</evidence>
<sequence length="52" mass="6041">MPHMAPIMWTLILMMSVSLVVVMASMVFFSYTMSSPSIKSKDLEVMKVNWKW</sequence>
<keyword evidence="2" id="KW-0496">Mitochondrion</keyword>
<dbReference type="CTD" id="4509"/>
<keyword evidence="1" id="KW-0812">Transmembrane</keyword>
<gene>
    <name evidence="2" type="primary">atp8</name>
</gene>
<geneLocation type="mitochondrion" evidence="2"/>
<dbReference type="EMBL" id="KP294311">
    <property type="protein sequence ID" value="AJN90584.1"/>
    <property type="molecule type" value="Genomic_DNA"/>
</dbReference>
<keyword evidence="1" id="KW-0472">Membrane</keyword>
<name>A0A0C5CG91_9CRUS</name>
<dbReference type="GeneID" id="23631726"/>
<dbReference type="RefSeq" id="YP_009123710.1">
    <property type="nucleotide sequence ID" value="NC_026576.1"/>
</dbReference>
<feature type="transmembrane region" description="Helical" evidence="1">
    <location>
        <begin position="6"/>
        <end position="31"/>
    </location>
</feature>
<organism evidence="2">
    <name type="scientific">Lepas anserifera</name>
    <dbReference type="NCBI Taxonomy" id="245079"/>
    <lineage>
        <taxon>Eukaryota</taxon>
        <taxon>Metazoa</taxon>
        <taxon>Ecdysozoa</taxon>
        <taxon>Arthropoda</taxon>
        <taxon>Crustacea</taxon>
        <taxon>Multicrustacea</taxon>
        <taxon>Cirripedia</taxon>
        <taxon>Thoracica</taxon>
        <taxon>Thoracicalcarea</taxon>
        <taxon>Scalpellomorpha</taxon>
        <taxon>Lepadoidea</taxon>
        <taxon>Lepadidae</taxon>
        <taxon>Lepas</taxon>
    </lineage>
</organism>
<protein>
    <submittedName>
        <fullName evidence="2">Atp8 protein</fullName>
    </submittedName>
</protein>
<keyword evidence="1" id="KW-1133">Transmembrane helix</keyword>
<proteinExistence type="predicted"/>
<dbReference type="AlphaFoldDB" id="A0A0C5CG91"/>
<accession>A0A0C5CG91</accession>
<evidence type="ECO:0000313" key="2">
    <source>
        <dbReference type="EMBL" id="AJN90584.1"/>
    </source>
</evidence>